<protein>
    <recommendedName>
        <fullName evidence="3">Trypsin</fullName>
    </recommendedName>
</protein>
<sequence length="189" mass="19905">MISQPGTPGSAVDPVNITGVGQMVIDLKTPNGSIGLCTGTLINPRTVIFAAHCVNESPTGATMNPWNYGTGQGPLPIGFGFEANNNTGIANWYYAGANQYRNNKANVFYNVGQVTYNPDSLGSFGANFVGGIGPSALFALPDQDKNWGEASLGLSVDTGRVTLSASADTTFARDDVRNQAYRGSVKMRF</sequence>
<dbReference type="RefSeq" id="WP_212611399.1">
    <property type="nucleotide sequence ID" value="NZ_FOCF01000002.1"/>
</dbReference>
<dbReference type="EMBL" id="FOCF01000002">
    <property type="protein sequence ID" value="SEM76484.1"/>
    <property type="molecule type" value="Genomic_DNA"/>
</dbReference>
<dbReference type="AlphaFoldDB" id="A0A1H8B307"/>
<dbReference type="InterPro" id="IPR009003">
    <property type="entry name" value="Peptidase_S1_PA"/>
</dbReference>
<dbReference type="Gene3D" id="2.40.10.10">
    <property type="entry name" value="Trypsin-like serine proteases"/>
    <property type="match status" value="1"/>
</dbReference>
<dbReference type="Proteomes" id="UP000199206">
    <property type="component" value="Unassembled WGS sequence"/>
</dbReference>
<evidence type="ECO:0000313" key="1">
    <source>
        <dbReference type="EMBL" id="SEM76484.1"/>
    </source>
</evidence>
<accession>A0A1H8B307</accession>
<dbReference type="InterPro" id="IPR043504">
    <property type="entry name" value="Peptidase_S1_PA_chymotrypsin"/>
</dbReference>
<evidence type="ECO:0000313" key="2">
    <source>
        <dbReference type="Proteomes" id="UP000199206"/>
    </source>
</evidence>
<evidence type="ECO:0008006" key="3">
    <source>
        <dbReference type="Google" id="ProtNLM"/>
    </source>
</evidence>
<dbReference type="InterPro" id="IPR036709">
    <property type="entry name" value="Autotransporte_beta_dom_sf"/>
</dbReference>
<reference evidence="2" key="1">
    <citation type="submission" date="2016-10" db="EMBL/GenBank/DDBJ databases">
        <authorList>
            <person name="Varghese N."/>
            <person name="Submissions S."/>
        </authorList>
    </citation>
    <scope>NUCLEOTIDE SEQUENCE [LARGE SCALE GENOMIC DNA]</scope>
    <source>
        <strain evidence="2">S6-262</strain>
    </source>
</reference>
<dbReference type="Gene3D" id="2.40.128.130">
    <property type="entry name" value="Autotransporter beta-domain"/>
    <property type="match status" value="1"/>
</dbReference>
<dbReference type="SUPFAM" id="SSF50494">
    <property type="entry name" value="Trypsin-like serine proteases"/>
    <property type="match status" value="1"/>
</dbReference>
<proteinExistence type="predicted"/>
<name>A0A1H8B307_9SPHN</name>
<dbReference type="STRING" id="1166340.SAMN05192583_1149"/>
<gene>
    <name evidence="1" type="ORF">SAMN05192583_1149</name>
</gene>
<organism evidence="1 2">
    <name type="scientific">Sphingomonas gellani</name>
    <dbReference type="NCBI Taxonomy" id="1166340"/>
    <lineage>
        <taxon>Bacteria</taxon>
        <taxon>Pseudomonadati</taxon>
        <taxon>Pseudomonadota</taxon>
        <taxon>Alphaproteobacteria</taxon>
        <taxon>Sphingomonadales</taxon>
        <taxon>Sphingomonadaceae</taxon>
        <taxon>Sphingomonas</taxon>
    </lineage>
</organism>
<keyword evidence="2" id="KW-1185">Reference proteome</keyword>